<gene>
    <name evidence="3" type="ORF">KDN34_15740</name>
</gene>
<name>A0ABX7YSY7_9GAMM</name>
<evidence type="ECO:0000313" key="4">
    <source>
        <dbReference type="Proteomes" id="UP000679575"/>
    </source>
</evidence>
<keyword evidence="4" id="KW-1185">Reference proteome</keyword>
<accession>A0ABX7YSY7</accession>
<evidence type="ECO:0000313" key="3">
    <source>
        <dbReference type="EMBL" id="QUN05618.1"/>
    </source>
</evidence>
<evidence type="ECO:0000256" key="1">
    <source>
        <dbReference type="SAM" id="MobiDB-lite"/>
    </source>
</evidence>
<protein>
    <submittedName>
        <fullName evidence="3">Uncharacterized protein</fullName>
    </submittedName>
</protein>
<keyword evidence="2" id="KW-0732">Signal</keyword>
<reference evidence="3 4" key="1">
    <citation type="submission" date="2021-04" db="EMBL/GenBank/DDBJ databases">
        <title>Novel species identification of genus Shewanella.</title>
        <authorList>
            <person name="Liu G."/>
        </authorList>
    </citation>
    <scope>NUCLEOTIDE SEQUENCE [LARGE SCALE GENOMIC DNA]</scope>
    <source>
        <strain evidence="3 4">FJAT-54481</strain>
    </source>
</reference>
<dbReference type="Proteomes" id="UP000679575">
    <property type="component" value="Chromosome"/>
</dbReference>
<feature type="signal peptide" evidence="2">
    <location>
        <begin position="1"/>
        <end position="19"/>
    </location>
</feature>
<dbReference type="RefSeq" id="WP_212594647.1">
    <property type="nucleotide sequence ID" value="NZ_CP073587.1"/>
</dbReference>
<evidence type="ECO:0000256" key="2">
    <source>
        <dbReference type="SAM" id="SignalP"/>
    </source>
</evidence>
<proteinExistence type="predicted"/>
<dbReference type="EMBL" id="CP073587">
    <property type="protein sequence ID" value="QUN05618.1"/>
    <property type="molecule type" value="Genomic_DNA"/>
</dbReference>
<feature type="region of interest" description="Disordered" evidence="1">
    <location>
        <begin position="76"/>
        <end position="97"/>
    </location>
</feature>
<organism evidence="3 4">
    <name type="scientific">Shewanella yunxiaonensis</name>
    <dbReference type="NCBI Taxonomy" id="2829809"/>
    <lineage>
        <taxon>Bacteria</taxon>
        <taxon>Pseudomonadati</taxon>
        <taxon>Pseudomonadota</taxon>
        <taxon>Gammaproteobacteria</taxon>
        <taxon>Alteromonadales</taxon>
        <taxon>Shewanellaceae</taxon>
        <taxon>Shewanella</taxon>
    </lineage>
</organism>
<feature type="chain" id="PRO_5045226593" evidence="2">
    <location>
        <begin position="20"/>
        <end position="187"/>
    </location>
</feature>
<sequence>MRYFLIAAVTSLFTFHVQASVEQQLAHCSTITDQSARLACYDHLAQAVTQAKKTIPANEPAMNPKDLLVPSEPIAENSVSAPEKPAAPIPTPATPKNNEKAVAQFGAPVERADAALEQIQDVVTKAQKGLRGTFTITLSNGQVWQQIDSESFRIKNGQKVVIEKAALGSFLLKVEGSNRTIRVKRLQ</sequence>